<evidence type="ECO:0000256" key="1">
    <source>
        <dbReference type="ARBA" id="ARBA00006484"/>
    </source>
</evidence>
<evidence type="ECO:0000256" key="3">
    <source>
        <dbReference type="RuleBase" id="RU000363"/>
    </source>
</evidence>
<dbReference type="PRINTS" id="PR00081">
    <property type="entry name" value="GDHRDH"/>
</dbReference>
<dbReference type="EMBL" id="BANR01000017">
    <property type="protein sequence ID" value="GAC49844.1"/>
    <property type="molecule type" value="Genomic_DNA"/>
</dbReference>
<dbReference type="Proteomes" id="UP000010988">
    <property type="component" value="Unassembled WGS sequence"/>
</dbReference>
<organism evidence="4 5">
    <name type="scientific">Gordonia aichiensis NBRC 108223</name>
    <dbReference type="NCBI Taxonomy" id="1220583"/>
    <lineage>
        <taxon>Bacteria</taxon>
        <taxon>Bacillati</taxon>
        <taxon>Actinomycetota</taxon>
        <taxon>Actinomycetes</taxon>
        <taxon>Mycobacteriales</taxon>
        <taxon>Gordoniaceae</taxon>
        <taxon>Gordonia</taxon>
    </lineage>
</organism>
<dbReference type="PANTHER" id="PTHR44196">
    <property type="entry name" value="DEHYDROGENASE/REDUCTASE SDR FAMILY MEMBER 7B"/>
    <property type="match status" value="1"/>
</dbReference>
<evidence type="ECO:0000313" key="4">
    <source>
        <dbReference type="EMBL" id="GAC49844.1"/>
    </source>
</evidence>
<dbReference type="InterPro" id="IPR002347">
    <property type="entry name" value="SDR_fam"/>
</dbReference>
<keyword evidence="2" id="KW-0560">Oxidoreductase</keyword>
<protein>
    <submittedName>
        <fullName evidence="4">Putative oxidoreductase</fullName>
    </submittedName>
</protein>
<dbReference type="OrthoDB" id="9775296at2"/>
<name>L7KMK0_9ACTN</name>
<reference evidence="4 5" key="1">
    <citation type="submission" date="2012-12" db="EMBL/GenBank/DDBJ databases">
        <title>Whole genome shotgun sequence of Gordonia aichiensis NBRC 108223.</title>
        <authorList>
            <person name="Isaki-Nakamura S."/>
            <person name="Hosoyama A."/>
            <person name="Tsuchikane K."/>
            <person name="Ando Y."/>
            <person name="Baba S."/>
            <person name="Ohji S."/>
            <person name="Hamada M."/>
            <person name="Tamura T."/>
            <person name="Yamazoe A."/>
            <person name="Yamazaki S."/>
            <person name="Fujita N."/>
        </authorList>
    </citation>
    <scope>NUCLEOTIDE SEQUENCE [LARGE SCALE GENOMIC DNA]</scope>
    <source>
        <strain evidence="4 5">NBRC 108223</strain>
    </source>
</reference>
<dbReference type="AlphaFoldDB" id="L7KMK0"/>
<evidence type="ECO:0000256" key="2">
    <source>
        <dbReference type="ARBA" id="ARBA00023002"/>
    </source>
</evidence>
<accession>L7KMK0</accession>
<dbReference type="PRINTS" id="PR00080">
    <property type="entry name" value="SDRFAMILY"/>
</dbReference>
<dbReference type="Pfam" id="PF00106">
    <property type="entry name" value="adh_short"/>
    <property type="match status" value="1"/>
</dbReference>
<dbReference type="InterPro" id="IPR036291">
    <property type="entry name" value="NAD(P)-bd_dom_sf"/>
</dbReference>
<dbReference type="eggNOG" id="COG3967">
    <property type="taxonomic scope" value="Bacteria"/>
</dbReference>
<dbReference type="RefSeq" id="WP_005176770.1">
    <property type="nucleotide sequence ID" value="NZ_BANR01000017.1"/>
</dbReference>
<dbReference type="GO" id="GO:0016020">
    <property type="term" value="C:membrane"/>
    <property type="evidence" value="ECO:0007669"/>
    <property type="project" value="TreeGrafter"/>
</dbReference>
<dbReference type="PANTHER" id="PTHR44196:SF1">
    <property type="entry name" value="DEHYDROGENASE_REDUCTASE SDR FAMILY MEMBER 7B"/>
    <property type="match status" value="1"/>
</dbReference>
<gene>
    <name evidence="4" type="ORF">GOACH_17_00990</name>
</gene>
<dbReference type="Gene3D" id="3.40.50.720">
    <property type="entry name" value="NAD(P)-binding Rossmann-like Domain"/>
    <property type="match status" value="1"/>
</dbReference>
<comment type="caution">
    <text evidence="4">The sequence shown here is derived from an EMBL/GenBank/DDBJ whole genome shotgun (WGS) entry which is preliminary data.</text>
</comment>
<dbReference type="SUPFAM" id="SSF51735">
    <property type="entry name" value="NAD(P)-binding Rossmann-fold domains"/>
    <property type="match status" value="1"/>
</dbReference>
<dbReference type="GO" id="GO:0016491">
    <property type="term" value="F:oxidoreductase activity"/>
    <property type="evidence" value="ECO:0007669"/>
    <property type="project" value="UniProtKB-KW"/>
</dbReference>
<proteinExistence type="inferred from homology"/>
<evidence type="ECO:0000313" key="5">
    <source>
        <dbReference type="Proteomes" id="UP000010988"/>
    </source>
</evidence>
<keyword evidence="5" id="KW-1185">Reference proteome</keyword>
<sequence>MTGGFVPNRDRLRQALTQVPGGEAIHGDLARAEDRAGLADTIRCRFGRLAVLVNNAGVQRRVSIASDCADWAERQTEIDLLLSAPVQLADLVMPLLREDRAGHVVNVTSGGAFTAQPFAPMYSAAKATLHSYTMNLRYTLADTGVAVSEPVPPAVATGLAGPGQAHGADVDEFCDSVFPRLEKREPVVGFGPTDTADFRDRLHAEHERFLAGAQRFPTARF</sequence>
<comment type="similarity">
    <text evidence="1 3">Belongs to the short-chain dehydrogenases/reductases (SDR) family.</text>
</comment>
<dbReference type="STRING" id="1220583.GOACH_17_00990"/>